<accession>A0A016QSR2</accession>
<sequence length="98" mass="10325">MGRMKVRFTSGRVRVRLDDLEVAALGRGESLTAHVAWPGGGWVLTLGPVSDGVAGEGGALTVGLRARLPELLEDAREGVTLPGPPRVDVEKDYGPQHA</sequence>
<protein>
    <submittedName>
        <fullName evidence="2">Uncharacterized protein</fullName>
    </submittedName>
</protein>
<evidence type="ECO:0000313" key="2">
    <source>
        <dbReference type="EMBL" id="EYB68947.1"/>
    </source>
</evidence>
<dbReference type="EMBL" id="JHAC01000012">
    <property type="protein sequence ID" value="EYB68947.1"/>
    <property type="molecule type" value="Genomic_DNA"/>
</dbReference>
<reference evidence="2 3" key="1">
    <citation type="submission" date="2014-03" db="EMBL/GenBank/DDBJ databases">
        <title>Draft genome sequence of Deinococcus phoenicis 1P10ME.</title>
        <authorList>
            <person name="Stepanov V.G."/>
            <person name="Vaishampayan P."/>
            <person name="Venkateswaran K."/>
            <person name="Fox G.E."/>
        </authorList>
    </citation>
    <scope>NUCLEOTIDE SEQUENCE [LARGE SCALE GENOMIC DNA]</scope>
    <source>
        <strain evidence="2 3">1P10ME</strain>
    </source>
</reference>
<evidence type="ECO:0000313" key="3">
    <source>
        <dbReference type="Proteomes" id="UP000020492"/>
    </source>
</evidence>
<comment type="caution">
    <text evidence="2">The sequence shown here is derived from an EMBL/GenBank/DDBJ whole genome shotgun (WGS) entry which is preliminary data.</text>
</comment>
<evidence type="ECO:0000256" key="1">
    <source>
        <dbReference type="SAM" id="MobiDB-lite"/>
    </source>
</evidence>
<dbReference type="STRING" id="1476583.DEIPH_ctg012orf0003"/>
<dbReference type="AlphaFoldDB" id="A0A016QSR2"/>
<proteinExistence type="predicted"/>
<dbReference type="Proteomes" id="UP000020492">
    <property type="component" value="Unassembled WGS sequence"/>
</dbReference>
<gene>
    <name evidence="2" type="ORF">DEIPH_ctg012orf0003</name>
</gene>
<organism evidence="2 3">
    <name type="scientific">Deinococcus phoenicis</name>
    <dbReference type="NCBI Taxonomy" id="1476583"/>
    <lineage>
        <taxon>Bacteria</taxon>
        <taxon>Thermotogati</taxon>
        <taxon>Deinococcota</taxon>
        <taxon>Deinococci</taxon>
        <taxon>Deinococcales</taxon>
        <taxon>Deinococcaceae</taxon>
        <taxon>Deinococcus</taxon>
    </lineage>
</organism>
<name>A0A016QSR2_9DEIO</name>
<feature type="region of interest" description="Disordered" evidence="1">
    <location>
        <begin position="76"/>
        <end position="98"/>
    </location>
</feature>
<feature type="compositionally biased region" description="Basic and acidic residues" evidence="1">
    <location>
        <begin position="87"/>
        <end position="98"/>
    </location>
</feature>
<keyword evidence="3" id="KW-1185">Reference proteome</keyword>
<dbReference type="PATRIC" id="fig|1476583.3.peg.843"/>